<comment type="caution">
    <text evidence="2">The sequence shown here is derived from an EMBL/GenBank/DDBJ whole genome shotgun (WGS) entry which is preliminary data.</text>
</comment>
<proteinExistence type="predicted"/>
<dbReference type="PANTHER" id="PTHR34504">
    <property type="entry name" value="ANTITOXIN HICB"/>
    <property type="match status" value="1"/>
</dbReference>
<feature type="domain" description="HicB-like antitoxin of toxin-antitoxin system" evidence="1">
    <location>
        <begin position="12"/>
        <end position="64"/>
    </location>
</feature>
<dbReference type="Proteomes" id="UP000733744">
    <property type="component" value="Unassembled WGS sequence"/>
</dbReference>
<dbReference type="InterPro" id="IPR031807">
    <property type="entry name" value="HicB-like"/>
</dbReference>
<accession>A0ABY3CGQ8</accession>
<name>A0ABY3CGQ8_9GAMM</name>
<dbReference type="RefSeq" id="WP_127027372.1">
    <property type="nucleotide sequence ID" value="NZ_RYFG02000009.1"/>
</dbReference>
<evidence type="ECO:0000313" key="3">
    <source>
        <dbReference type="Proteomes" id="UP000733744"/>
    </source>
</evidence>
<keyword evidence="3" id="KW-1185">Reference proteome</keyword>
<evidence type="ECO:0000259" key="1">
    <source>
        <dbReference type="Pfam" id="PF15919"/>
    </source>
</evidence>
<dbReference type="InterPro" id="IPR035069">
    <property type="entry name" value="TTHA1013/TTHA0281-like"/>
</dbReference>
<dbReference type="Gene3D" id="3.30.160.250">
    <property type="match status" value="1"/>
</dbReference>
<sequence>MTYKYETILYWSKEDDAFIAEVPELPGCMAHGASQEEALANANEAIGLWLDTAAEFGDPIPEPKGRRLMYA</sequence>
<dbReference type="SUPFAM" id="SSF143100">
    <property type="entry name" value="TTHA1013/TTHA0281-like"/>
    <property type="match status" value="1"/>
</dbReference>
<gene>
    <name evidence="2" type="ORF">EKO24_001360</name>
</gene>
<reference evidence="2 3" key="1">
    <citation type="journal article" date="2019" name="Antonie Van Leeuwenhoek">
        <title>Description of 'Ca. Methylobacter oryzae' KRF1, a novel species from the environmentally important Methylobacter clade 2.</title>
        <authorList>
            <person name="Khatri K."/>
            <person name="Mohite J.A."/>
            <person name="Pandit P.S."/>
            <person name="Bahulikar R."/>
            <person name="Rahalkar M.C."/>
        </authorList>
    </citation>
    <scope>NUCLEOTIDE SEQUENCE [LARGE SCALE GENOMIC DNA]</scope>
    <source>
        <strain evidence="2 3">KRF1</strain>
    </source>
</reference>
<protein>
    <submittedName>
        <fullName evidence="2">Type II toxin-antitoxin system HicB family antitoxin</fullName>
    </submittedName>
</protein>
<dbReference type="Pfam" id="PF15919">
    <property type="entry name" value="HicB_lk_antitox"/>
    <property type="match status" value="1"/>
</dbReference>
<organism evidence="2 3">
    <name type="scientific">Candidatus Methylobacter oryzae</name>
    <dbReference type="NCBI Taxonomy" id="2497749"/>
    <lineage>
        <taxon>Bacteria</taxon>
        <taxon>Pseudomonadati</taxon>
        <taxon>Pseudomonadota</taxon>
        <taxon>Gammaproteobacteria</taxon>
        <taxon>Methylococcales</taxon>
        <taxon>Methylococcaceae</taxon>
        <taxon>Methylobacter</taxon>
    </lineage>
</organism>
<evidence type="ECO:0000313" key="2">
    <source>
        <dbReference type="EMBL" id="TRX02961.1"/>
    </source>
</evidence>
<dbReference type="EMBL" id="RYFG02000009">
    <property type="protein sequence ID" value="TRX02961.1"/>
    <property type="molecule type" value="Genomic_DNA"/>
</dbReference>
<dbReference type="InterPro" id="IPR051404">
    <property type="entry name" value="TA_system_antitoxin"/>
</dbReference>
<dbReference type="PANTHER" id="PTHR34504:SF2">
    <property type="entry name" value="UPF0150 PROTEIN SSL0259"/>
    <property type="match status" value="1"/>
</dbReference>